<proteinExistence type="inferred from homology"/>
<dbReference type="InterPro" id="IPR050639">
    <property type="entry name" value="SSR_resolvase"/>
</dbReference>
<organism evidence="5 6">
    <name type="scientific">Stieleria neptunia</name>
    <dbReference type="NCBI Taxonomy" id="2527979"/>
    <lineage>
        <taxon>Bacteria</taxon>
        <taxon>Pseudomonadati</taxon>
        <taxon>Planctomycetota</taxon>
        <taxon>Planctomycetia</taxon>
        <taxon>Pirellulales</taxon>
        <taxon>Pirellulaceae</taxon>
        <taxon>Stieleria</taxon>
    </lineage>
</organism>
<dbReference type="GO" id="GO:0000150">
    <property type="term" value="F:DNA strand exchange activity"/>
    <property type="evidence" value="ECO:0007669"/>
    <property type="project" value="InterPro"/>
</dbReference>
<evidence type="ECO:0000256" key="3">
    <source>
        <dbReference type="SAM" id="MobiDB-lite"/>
    </source>
</evidence>
<dbReference type="Proteomes" id="UP000319004">
    <property type="component" value="Chromosome"/>
</dbReference>
<dbReference type="PANTHER" id="PTHR30461:SF26">
    <property type="entry name" value="RESOLVASE HOMOLOG YNEB"/>
    <property type="match status" value="1"/>
</dbReference>
<dbReference type="AlphaFoldDB" id="A0A518I3B7"/>
<feature type="region of interest" description="Disordered" evidence="3">
    <location>
        <begin position="563"/>
        <end position="582"/>
    </location>
</feature>
<dbReference type="PROSITE" id="PS51737">
    <property type="entry name" value="RECOMBINASE_DNA_BIND"/>
    <property type="match status" value="1"/>
</dbReference>
<dbReference type="OrthoDB" id="278150at2"/>
<dbReference type="EMBL" id="CP037423">
    <property type="protein sequence ID" value="QDV47595.1"/>
    <property type="molecule type" value="Genomic_DNA"/>
</dbReference>
<name>A0A518I3B7_9BACT</name>
<dbReference type="InterPro" id="IPR011109">
    <property type="entry name" value="DNA_bind_recombinase_dom"/>
</dbReference>
<feature type="coiled-coil region" evidence="2">
    <location>
        <begin position="271"/>
        <end position="298"/>
    </location>
</feature>
<comment type="similarity">
    <text evidence="1">Belongs to the site-specific recombinase resolvase family.</text>
</comment>
<dbReference type="InterPro" id="IPR038109">
    <property type="entry name" value="DNA_bind_recomb_sf"/>
</dbReference>
<keyword evidence="2" id="KW-0175">Coiled coil</keyword>
<dbReference type="Pfam" id="PF07508">
    <property type="entry name" value="Recombinase"/>
    <property type="match status" value="1"/>
</dbReference>
<accession>A0A518I3B7</accession>
<gene>
    <name evidence="5" type="ORF">Enr13x_75050</name>
</gene>
<dbReference type="PANTHER" id="PTHR30461">
    <property type="entry name" value="DNA-INVERTASE FROM LAMBDOID PROPHAGE"/>
    <property type="match status" value="1"/>
</dbReference>
<keyword evidence="6" id="KW-1185">Reference proteome</keyword>
<evidence type="ECO:0000313" key="5">
    <source>
        <dbReference type="EMBL" id="QDV47595.1"/>
    </source>
</evidence>
<reference evidence="5 6" key="1">
    <citation type="submission" date="2019-03" db="EMBL/GenBank/DDBJ databases">
        <title>Deep-cultivation of Planctomycetes and their phenomic and genomic characterization uncovers novel biology.</title>
        <authorList>
            <person name="Wiegand S."/>
            <person name="Jogler M."/>
            <person name="Boedeker C."/>
            <person name="Pinto D."/>
            <person name="Vollmers J."/>
            <person name="Rivas-Marin E."/>
            <person name="Kohn T."/>
            <person name="Peeters S.H."/>
            <person name="Heuer A."/>
            <person name="Rast P."/>
            <person name="Oberbeckmann S."/>
            <person name="Bunk B."/>
            <person name="Jeske O."/>
            <person name="Meyerdierks A."/>
            <person name="Storesund J.E."/>
            <person name="Kallscheuer N."/>
            <person name="Luecker S."/>
            <person name="Lage O.M."/>
            <person name="Pohl T."/>
            <person name="Merkel B.J."/>
            <person name="Hornburger P."/>
            <person name="Mueller R.-W."/>
            <person name="Bruemmer F."/>
            <person name="Labrenz M."/>
            <person name="Spormann A.M."/>
            <person name="Op den Camp H."/>
            <person name="Overmann J."/>
            <person name="Amann R."/>
            <person name="Jetten M.S.M."/>
            <person name="Mascher T."/>
            <person name="Medema M.H."/>
            <person name="Devos D.P."/>
            <person name="Kaster A.-K."/>
            <person name="Ovreas L."/>
            <person name="Rohde M."/>
            <person name="Galperin M.Y."/>
            <person name="Jogler C."/>
        </authorList>
    </citation>
    <scope>NUCLEOTIDE SEQUENCE [LARGE SCALE GENOMIC DNA]</scope>
    <source>
        <strain evidence="5 6">Enr13</strain>
    </source>
</reference>
<evidence type="ECO:0000256" key="1">
    <source>
        <dbReference type="ARBA" id="ARBA00009913"/>
    </source>
</evidence>
<protein>
    <submittedName>
        <fullName evidence="5">Recombinase</fullName>
    </submittedName>
</protein>
<dbReference type="KEGG" id="snep:Enr13x_75050"/>
<evidence type="ECO:0000313" key="6">
    <source>
        <dbReference type="Proteomes" id="UP000319004"/>
    </source>
</evidence>
<feature type="domain" description="Recombinase" evidence="4">
    <location>
        <begin position="3"/>
        <end position="138"/>
    </location>
</feature>
<evidence type="ECO:0000256" key="2">
    <source>
        <dbReference type="SAM" id="Coils"/>
    </source>
</evidence>
<sequence length="598" mass="68081">MTPNTGELTRLKRHRRQIVVDLETAVWIVRIYRWFLVDGLNIEEIVRELNADPEAPAPAKSVLDRWTRDSVIAALTNRRYRGDWSYGNTESVWLSDKDYSRKFPREAPLQDAQFEELRIISDEVWFEVQKRLSTDPKRSGRKPRNGARRKHSRLLQGKFECPEHGRRLAVTGDGGKVMLCPVCRGYKVEQRPLFTHLNRKLATDLTCEKLASLFDDETALVTNVIEICGAQASTCGAPDPVTAQTLLSQIDKLRRTIKFNRQDPGESEMEQQQTRELLRDLRHQLAEAESALSAHQATTGRSMVIPTEDEILAEVRQLRQTLNDAPKLTDERQIRLVRRLIDDLVTGRIQLYQQGERKKCQGWLQGRFEVAVVPFLIKRLTGAEIGIGDEDRAEIVIDYRKSELIAEQADTAKRFWDDGLLCKEIAVQMGLHRSRITKVLQYWHDQRGLPRPNNKTRRKRLENKQSELPFHKRIANEVIELVEAGHSNLKIAGRLRTNDGNVAKAIQWWHETRGLPVPTAADRRRKKLNRAKRMLDEGMLIKDVAGALAYSPRGLTLTLEKDAENSGGVMGDGRTRRGNATAGNLANGVSLATQTRAA</sequence>
<dbReference type="GO" id="GO:0003677">
    <property type="term" value="F:DNA binding"/>
    <property type="evidence" value="ECO:0007669"/>
    <property type="project" value="InterPro"/>
</dbReference>
<dbReference type="Gene3D" id="3.90.1750.20">
    <property type="entry name" value="Putative Large Serine Recombinase, Chain B, Domain 2"/>
    <property type="match status" value="1"/>
</dbReference>
<evidence type="ECO:0000259" key="4">
    <source>
        <dbReference type="PROSITE" id="PS51737"/>
    </source>
</evidence>